<feature type="region of interest" description="Disordered" evidence="1">
    <location>
        <begin position="1"/>
        <end position="34"/>
    </location>
</feature>
<evidence type="ECO:0000256" key="1">
    <source>
        <dbReference type="SAM" id="MobiDB-lite"/>
    </source>
</evidence>
<dbReference type="RefSeq" id="WP_121247990.1">
    <property type="nucleotide sequence ID" value="NZ_RBIL01000001.1"/>
</dbReference>
<dbReference type="Proteomes" id="UP000278962">
    <property type="component" value="Unassembled WGS sequence"/>
</dbReference>
<organism evidence="2 3">
    <name type="scientific">Solirubrobacter pauli</name>
    <dbReference type="NCBI Taxonomy" id="166793"/>
    <lineage>
        <taxon>Bacteria</taxon>
        <taxon>Bacillati</taxon>
        <taxon>Actinomycetota</taxon>
        <taxon>Thermoleophilia</taxon>
        <taxon>Solirubrobacterales</taxon>
        <taxon>Solirubrobacteraceae</taxon>
        <taxon>Solirubrobacter</taxon>
    </lineage>
</organism>
<dbReference type="AlphaFoldDB" id="A0A660LAF8"/>
<feature type="compositionally biased region" description="Low complexity" evidence="1">
    <location>
        <begin position="15"/>
        <end position="33"/>
    </location>
</feature>
<comment type="caution">
    <text evidence="2">The sequence shown here is derived from an EMBL/GenBank/DDBJ whole genome shotgun (WGS) entry which is preliminary data.</text>
</comment>
<reference evidence="2 3" key="1">
    <citation type="submission" date="2018-10" db="EMBL/GenBank/DDBJ databases">
        <title>Genomic Encyclopedia of Archaeal and Bacterial Type Strains, Phase II (KMG-II): from individual species to whole genera.</title>
        <authorList>
            <person name="Goeker M."/>
        </authorList>
    </citation>
    <scope>NUCLEOTIDE SEQUENCE [LARGE SCALE GENOMIC DNA]</scope>
    <source>
        <strain evidence="2 3">DSM 14954</strain>
    </source>
</reference>
<name>A0A660LAF8_9ACTN</name>
<gene>
    <name evidence="2" type="ORF">C8N24_0678</name>
</gene>
<evidence type="ECO:0000313" key="2">
    <source>
        <dbReference type="EMBL" id="RKQ90863.1"/>
    </source>
</evidence>
<proteinExistence type="predicted"/>
<feature type="compositionally biased region" description="Polar residues" evidence="1">
    <location>
        <begin position="1"/>
        <end position="14"/>
    </location>
</feature>
<sequence>MAVLTTATIGSLSTASADGASRGAAERGSGARSRPLHRRRYGISFGYRAWDVDCERRGKGRWWCGVTSEGGQCFGNLTLRERGRGFIASKRTISCME</sequence>
<evidence type="ECO:0000313" key="3">
    <source>
        <dbReference type="Proteomes" id="UP000278962"/>
    </source>
</evidence>
<accession>A0A660LAF8</accession>
<dbReference type="EMBL" id="RBIL01000001">
    <property type="protein sequence ID" value="RKQ90863.1"/>
    <property type="molecule type" value="Genomic_DNA"/>
</dbReference>
<keyword evidence="3" id="KW-1185">Reference proteome</keyword>
<protein>
    <submittedName>
        <fullName evidence="2">Uncharacterized protein</fullName>
    </submittedName>
</protein>